<dbReference type="GO" id="GO:0016874">
    <property type="term" value="F:ligase activity"/>
    <property type="evidence" value="ECO:0007669"/>
    <property type="project" value="UniProtKB-KW"/>
</dbReference>
<protein>
    <submittedName>
        <fullName evidence="3">Carboxylate--amine ligase</fullName>
    </submittedName>
</protein>
<evidence type="ECO:0000256" key="1">
    <source>
        <dbReference type="PROSITE-ProRule" id="PRU00409"/>
    </source>
</evidence>
<reference evidence="3 4" key="1">
    <citation type="submission" date="2024-02" db="EMBL/GenBank/DDBJ databases">
        <title>Bifidobacterium honeyensis sp. nov., isolated from the comb honey.</title>
        <authorList>
            <person name="Liu W."/>
            <person name="Li Y."/>
        </authorList>
    </citation>
    <scope>NUCLEOTIDE SEQUENCE [LARGE SCALE GENOMIC DNA]</scope>
    <source>
        <strain evidence="3 4">IMAU50988</strain>
    </source>
</reference>
<accession>A0ABU8ZNK2</accession>
<keyword evidence="1" id="KW-0067">ATP-binding</keyword>
<dbReference type="InterPro" id="IPR011761">
    <property type="entry name" value="ATP-grasp"/>
</dbReference>
<evidence type="ECO:0000259" key="2">
    <source>
        <dbReference type="PROSITE" id="PS50975"/>
    </source>
</evidence>
<name>A0ABU8ZNK2_9BIFI</name>
<evidence type="ECO:0000313" key="3">
    <source>
        <dbReference type="EMBL" id="MEK0306822.1"/>
    </source>
</evidence>
<dbReference type="SUPFAM" id="SSF56059">
    <property type="entry name" value="Glutathione synthetase ATP-binding domain-like"/>
    <property type="match status" value="1"/>
</dbReference>
<organism evidence="3 4">
    <name type="scientific">Bifidobacterium favimelis</name>
    <dbReference type="NCBI Taxonomy" id="3122979"/>
    <lineage>
        <taxon>Bacteria</taxon>
        <taxon>Bacillati</taxon>
        <taxon>Actinomycetota</taxon>
        <taxon>Actinomycetes</taxon>
        <taxon>Bifidobacteriales</taxon>
        <taxon>Bifidobacteriaceae</taxon>
        <taxon>Bifidobacterium</taxon>
    </lineage>
</organism>
<gene>
    <name evidence="3" type="ORF">V8P97_05015</name>
</gene>
<comment type="caution">
    <text evidence="3">The sequence shown here is derived from an EMBL/GenBank/DDBJ whole genome shotgun (WGS) entry which is preliminary data.</text>
</comment>
<keyword evidence="3" id="KW-0436">Ligase</keyword>
<keyword evidence="1" id="KW-0547">Nucleotide-binding</keyword>
<sequence length="397" mass="45975">MARAFHEAYGVKSTAFAHMQLSPTKFSRIIDVNIVKGFDRPEIFTRTLTEWGRSYKREHPDTTLLLLPCGDVYANLLDADGGALRQWFVFNAIDSGLNRRLSLKSEFYRLCDRYQLPHPRTKTVDKKGVERGDYKDLPFDYPVAMKPADSAEWLGIDFEGRKKAFIFDSPGQLETMIRRAYAAGYRSEMVIQDFIPGDDSRMRVLNAYVDRNHKVRMMFLGHPLLEDPTPEAVGNYAAIIPDFNQGVFDRLKSFLEDIGYSGVANFDMKYDERDGEYKLFEINLRQGRSSYFVTLNGCNLARYFVNDLVDGTPFDGDTLYARGDRLWMEIPVDIFRTYAADNEDKRRGLAMIKSGRWGTTLAYRKDSGLLRRLMIRHMYSIYRERYARYFKDKGGMA</sequence>
<proteinExistence type="predicted"/>
<dbReference type="Proteomes" id="UP001373159">
    <property type="component" value="Unassembled WGS sequence"/>
</dbReference>
<feature type="domain" description="ATP-grasp" evidence="2">
    <location>
        <begin position="108"/>
        <end position="309"/>
    </location>
</feature>
<keyword evidence="4" id="KW-1185">Reference proteome</keyword>
<dbReference type="PROSITE" id="PS50975">
    <property type="entry name" value="ATP_GRASP"/>
    <property type="match status" value="1"/>
</dbReference>
<dbReference type="Gene3D" id="3.30.470.20">
    <property type="entry name" value="ATP-grasp fold, B domain"/>
    <property type="match status" value="1"/>
</dbReference>
<evidence type="ECO:0000313" key="4">
    <source>
        <dbReference type="Proteomes" id="UP001373159"/>
    </source>
</evidence>
<dbReference type="EMBL" id="JBANBB010000001">
    <property type="protein sequence ID" value="MEK0306822.1"/>
    <property type="molecule type" value="Genomic_DNA"/>
</dbReference>
<dbReference type="RefSeq" id="WP_340469762.1">
    <property type="nucleotide sequence ID" value="NZ_JBANBB010000001.1"/>
</dbReference>